<feature type="transmembrane region" description="Helical" evidence="6">
    <location>
        <begin position="190"/>
        <end position="210"/>
    </location>
</feature>
<evidence type="ECO:0000256" key="2">
    <source>
        <dbReference type="ARBA" id="ARBA00022475"/>
    </source>
</evidence>
<keyword evidence="3 6" id="KW-0812">Transmembrane</keyword>
<evidence type="ECO:0000313" key="7">
    <source>
        <dbReference type="EMBL" id="SFH83494.1"/>
    </source>
</evidence>
<dbReference type="PIRSF" id="PIRSF006324">
    <property type="entry name" value="LeuE"/>
    <property type="match status" value="1"/>
</dbReference>
<gene>
    <name evidence="7" type="ORF">SAMN05216258_102468</name>
</gene>
<evidence type="ECO:0000256" key="1">
    <source>
        <dbReference type="ARBA" id="ARBA00004651"/>
    </source>
</evidence>
<dbReference type="OrthoDB" id="9804822at2"/>
<dbReference type="GO" id="GO:0005886">
    <property type="term" value="C:plasma membrane"/>
    <property type="evidence" value="ECO:0007669"/>
    <property type="project" value="UniProtKB-SubCell"/>
</dbReference>
<dbReference type="RefSeq" id="WP_092858543.1">
    <property type="nucleotide sequence ID" value="NZ_FOQH01000002.1"/>
</dbReference>
<dbReference type="PANTHER" id="PTHR30086">
    <property type="entry name" value="ARGININE EXPORTER PROTEIN ARGO"/>
    <property type="match status" value="1"/>
</dbReference>
<dbReference type="EMBL" id="FOQH01000002">
    <property type="protein sequence ID" value="SFH83494.1"/>
    <property type="molecule type" value="Genomic_DNA"/>
</dbReference>
<evidence type="ECO:0000256" key="4">
    <source>
        <dbReference type="ARBA" id="ARBA00022989"/>
    </source>
</evidence>
<keyword evidence="8" id="KW-1185">Reference proteome</keyword>
<evidence type="ECO:0000313" key="8">
    <source>
        <dbReference type="Proteomes" id="UP000199377"/>
    </source>
</evidence>
<dbReference type="Proteomes" id="UP000199377">
    <property type="component" value="Unassembled WGS sequence"/>
</dbReference>
<proteinExistence type="predicted"/>
<comment type="subcellular location">
    <subcellularLocation>
        <location evidence="1">Cell membrane</location>
        <topology evidence="1">Multi-pass membrane protein</topology>
    </subcellularLocation>
</comment>
<dbReference type="PANTHER" id="PTHR30086:SF20">
    <property type="entry name" value="ARGININE EXPORTER PROTEIN ARGO-RELATED"/>
    <property type="match status" value="1"/>
</dbReference>
<accession>A0A1I3D9R5</accession>
<keyword evidence="4 6" id="KW-1133">Transmembrane helix</keyword>
<keyword evidence="5 6" id="KW-0472">Membrane</keyword>
<dbReference type="InterPro" id="IPR001123">
    <property type="entry name" value="LeuE-type"/>
</dbReference>
<feature type="transmembrane region" description="Helical" evidence="6">
    <location>
        <begin position="47"/>
        <end position="67"/>
    </location>
</feature>
<name>A0A1I3D9R5_9RHOB</name>
<evidence type="ECO:0000256" key="5">
    <source>
        <dbReference type="ARBA" id="ARBA00023136"/>
    </source>
</evidence>
<evidence type="ECO:0000256" key="6">
    <source>
        <dbReference type="SAM" id="Phobius"/>
    </source>
</evidence>
<evidence type="ECO:0000256" key="3">
    <source>
        <dbReference type="ARBA" id="ARBA00022692"/>
    </source>
</evidence>
<dbReference type="GO" id="GO:0015171">
    <property type="term" value="F:amino acid transmembrane transporter activity"/>
    <property type="evidence" value="ECO:0007669"/>
    <property type="project" value="TreeGrafter"/>
</dbReference>
<sequence>MDALQLLAFVPAALLMALTPGPSNLLAFANAATRGWGAAVAGAFGRLAAYAALIAGVAFGLGALLAASAGVAAAIKWAGVAYLAWLAWKLWSAPVEGAMAEAQAQAKRLSGLRVLARREFLTGIANPKALVLFTAFLPQFVQPGAAAGFAAQLLTLGAVYLVCELAAAATWAAAGALLGAGGMSRARRRAVNRVSGGLLALAALLLARAGRAA</sequence>
<dbReference type="STRING" id="1114924.SAMN05216258_102468"/>
<feature type="transmembrane region" description="Helical" evidence="6">
    <location>
        <begin position="158"/>
        <end position="178"/>
    </location>
</feature>
<dbReference type="Pfam" id="PF01810">
    <property type="entry name" value="LysE"/>
    <property type="match status" value="1"/>
</dbReference>
<dbReference type="AlphaFoldDB" id="A0A1I3D9R5"/>
<keyword evidence="2" id="KW-1003">Cell membrane</keyword>
<protein>
    <submittedName>
        <fullName evidence="7">Threonine/homoserine/homoserine lactone efflux protein</fullName>
    </submittedName>
</protein>
<reference evidence="7 8" key="1">
    <citation type="submission" date="2016-10" db="EMBL/GenBank/DDBJ databases">
        <authorList>
            <person name="de Groot N.N."/>
        </authorList>
    </citation>
    <scope>NUCLEOTIDE SEQUENCE [LARGE SCALE GENOMIC DNA]</scope>
    <source>
        <strain evidence="7 8">CGMCC 1.11030</strain>
    </source>
</reference>
<organism evidence="7 8">
    <name type="scientific">Albimonas pacifica</name>
    <dbReference type="NCBI Taxonomy" id="1114924"/>
    <lineage>
        <taxon>Bacteria</taxon>
        <taxon>Pseudomonadati</taxon>
        <taxon>Pseudomonadota</taxon>
        <taxon>Alphaproteobacteria</taxon>
        <taxon>Rhodobacterales</taxon>
        <taxon>Paracoccaceae</taxon>
        <taxon>Albimonas</taxon>
    </lineage>
</organism>